<evidence type="ECO:0000313" key="1">
    <source>
        <dbReference type="EMBL" id="TFY96366.1"/>
    </source>
</evidence>
<dbReference type="AlphaFoldDB" id="A0A4Z0BB85"/>
<proteinExistence type="predicted"/>
<comment type="caution">
    <text evidence="1">The sequence shown here is derived from an EMBL/GenBank/DDBJ whole genome shotgun (WGS) entry which is preliminary data.</text>
</comment>
<organism evidence="1 2">
    <name type="scientific">Ramlibacter humi</name>
    <dbReference type="NCBI Taxonomy" id="2530451"/>
    <lineage>
        <taxon>Bacteria</taxon>
        <taxon>Pseudomonadati</taxon>
        <taxon>Pseudomonadota</taxon>
        <taxon>Betaproteobacteria</taxon>
        <taxon>Burkholderiales</taxon>
        <taxon>Comamonadaceae</taxon>
        <taxon>Ramlibacter</taxon>
    </lineage>
</organism>
<protein>
    <submittedName>
        <fullName evidence="1">Uncharacterized protein</fullName>
    </submittedName>
</protein>
<name>A0A4Z0BB85_9BURK</name>
<gene>
    <name evidence="1" type="ORF">EZ216_20745</name>
</gene>
<accession>A0A4Z0BB85</accession>
<dbReference type="EMBL" id="SMLK01000012">
    <property type="protein sequence ID" value="TFY96366.1"/>
    <property type="molecule type" value="Genomic_DNA"/>
</dbReference>
<dbReference type="RefSeq" id="WP_135251706.1">
    <property type="nucleotide sequence ID" value="NZ_SMLK01000012.1"/>
</dbReference>
<keyword evidence="2" id="KW-1185">Reference proteome</keyword>
<sequence>MSTALHLDIGASTVHSWLRQDDGYSRRLLRLLGRKTNEAPAPQPHVAAYHPERNPVDAAEAACDEALSLAQGPSTAVSGLHVQLGFRFSRVGLIETGQIDSRHRVRDAGEAIGGAWLKAVLGMDPQGWLLRCEPCGPTGMLLSCVKADIVERLRTLAAKHRVPLKSCRPAALEGMRLSAAHGAVEAVTLWQEEEPEAHPVSQFFGTRQGQLVSTWRGRLPRCDDPLHPALLRLKTGAGISSNAGVNIVRWPRSAAPGAVDT</sequence>
<reference evidence="1 2" key="1">
    <citation type="submission" date="2019-03" db="EMBL/GenBank/DDBJ databases">
        <title>Ramlibacter sp. 18x22-1, whole genome shotgun sequence.</title>
        <authorList>
            <person name="Zhang X."/>
            <person name="Feng G."/>
            <person name="Zhu H."/>
        </authorList>
    </citation>
    <scope>NUCLEOTIDE SEQUENCE [LARGE SCALE GENOMIC DNA]</scope>
    <source>
        <strain evidence="1 2">18x22-1</strain>
    </source>
</reference>
<evidence type="ECO:0000313" key="2">
    <source>
        <dbReference type="Proteomes" id="UP000297839"/>
    </source>
</evidence>
<dbReference type="Proteomes" id="UP000297839">
    <property type="component" value="Unassembled WGS sequence"/>
</dbReference>